<sequence length="417" mass="45216">MIRDTSGQDMLVQSTPGQVWRKRAAVAAIVLASVGTLAWLSGAESSQSVNGAGLLTAKVERGTLVRDVAATGHIVAANAPVLYSPQPGHVRLLAEPGDEVAVNQIVAEVNSPELANNLKQQQSVLASLQGELEGRRLDARAQELALTRTLELAKVDLDAAVREERRAQQSMQRQLISQRDFDQAIDDLARAELNHRLAAQEVQIAKDTLAFELKSAGIAIARQQLVVEELERQVDSLTIRAPVKGIVGNHLVEQMAAVSQSQPLITLVDLSAFEAELQVPESYADELGLGMDVELQLAGTTLSGQLKAISPEVRDRQVTTRVRLLDQPQGLRQNQRLSARILLENRPDTLMVKRGAFLQSGGSLGYKVEGETAYRTAIRTGASSISHVELLSGVKEGDTLIISSLDTFENQEKVMLR</sequence>
<evidence type="ECO:0000256" key="2">
    <source>
        <dbReference type="ARBA" id="ARBA00023054"/>
    </source>
</evidence>
<gene>
    <name evidence="4" type="ORF">GCM10009092_28820</name>
</gene>
<dbReference type="Proteomes" id="UP001501757">
    <property type="component" value="Unassembled WGS sequence"/>
</dbReference>
<protein>
    <submittedName>
        <fullName evidence="4">HlyD family efflux transporter periplasmic adaptor subunit</fullName>
    </submittedName>
</protein>
<reference evidence="4 5" key="1">
    <citation type="journal article" date="2019" name="Int. J. Syst. Evol. Microbiol.">
        <title>The Global Catalogue of Microorganisms (GCM) 10K type strain sequencing project: providing services to taxonomists for standard genome sequencing and annotation.</title>
        <authorList>
            <consortium name="The Broad Institute Genomics Platform"/>
            <consortium name="The Broad Institute Genome Sequencing Center for Infectious Disease"/>
            <person name="Wu L."/>
            <person name="Ma J."/>
        </authorList>
    </citation>
    <scope>NUCLEOTIDE SEQUENCE [LARGE SCALE GENOMIC DNA]</scope>
    <source>
        <strain evidence="4 5">JCM 13378</strain>
    </source>
</reference>
<name>A0ABN0XFS5_9ALTE</name>
<dbReference type="Gene3D" id="1.10.287.470">
    <property type="entry name" value="Helix hairpin bin"/>
    <property type="match status" value="1"/>
</dbReference>
<feature type="coiled-coil region" evidence="3">
    <location>
        <begin position="213"/>
        <end position="240"/>
    </location>
</feature>
<dbReference type="InterPro" id="IPR050465">
    <property type="entry name" value="UPF0194_transport"/>
</dbReference>
<evidence type="ECO:0000256" key="3">
    <source>
        <dbReference type="SAM" id="Coils"/>
    </source>
</evidence>
<dbReference type="PANTHER" id="PTHR32347:SF14">
    <property type="entry name" value="EFFLUX SYSTEM COMPONENT YKNX-RELATED"/>
    <property type="match status" value="1"/>
</dbReference>
<comment type="subcellular location">
    <subcellularLocation>
        <location evidence="1">Cell envelope</location>
    </subcellularLocation>
</comment>
<dbReference type="PANTHER" id="PTHR32347">
    <property type="entry name" value="EFFLUX SYSTEM COMPONENT YKNX-RELATED"/>
    <property type="match status" value="1"/>
</dbReference>
<evidence type="ECO:0000313" key="4">
    <source>
        <dbReference type="EMBL" id="GAA0362663.1"/>
    </source>
</evidence>
<keyword evidence="5" id="KW-1185">Reference proteome</keyword>
<proteinExistence type="predicted"/>
<comment type="caution">
    <text evidence="4">The sequence shown here is derived from an EMBL/GenBank/DDBJ whole genome shotgun (WGS) entry which is preliminary data.</text>
</comment>
<organism evidence="4 5">
    <name type="scientific">Bowmanella denitrificans</name>
    <dbReference type="NCBI Taxonomy" id="366582"/>
    <lineage>
        <taxon>Bacteria</taxon>
        <taxon>Pseudomonadati</taxon>
        <taxon>Pseudomonadota</taxon>
        <taxon>Gammaproteobacteria</taxon>
        <taxon>Alteromonadales</taxon>
        <taxon>Alteromonadaceae</taxon>
        <taxon>Bowmanella</taxon>
    </lineage>
</organism>
<evidence type="ECO:0000256" key="1">
    <source>
        <dbReference type="ARBA" id="ARBA00004196"/>
    </source>
</evidence>
<keyword evidence="2 3" id="KW-0175">Coiled coil</keyword>
<dbReference type="EMBL" id="BAAAEI010000015">
    <property type="protein sequence ID" value="GAA0362663.1"/>
    <property type="molecule type" value="Genomic_DNA"/>
</dbReference>
<dbReference type="Gene3D" id="2.40.420.20">
    <property type="match status" value="1"/>
</dbReference>
<evidence type="ECO:0000313" key="5">
    <source>
        <dbReference type="Proteomes" id="UP001501757"/>
    </source>
</evidence>
<accession>A0ABN0XFS5</accession>
<dbReference type="Gene3D" id="2.40.50.100">
    <property type="match status" value="1"/>
</dbReference>
<dbReference type="Gene3D" id="2.40.30.170">
    <property type="match status" value="1"/>
</dbReference>
<dbReference type="RefSeq" id="WP_343845850.1">
    <property type="nucleotide sequence ID" value="NZ_BAAAEI010000015.1"/>
</dbReference>